<feature type="domain" description="Fibronectin type-III" evidence="9">
    <location>
        <begin position="621"/>
        <end position="736"/>
    </location>
</feature>
<evidence type="ECO:0000256" key="6">
    <source>
        <dbReference type="SAM" id="Phobius"/>
    </source>
</evidence>
<name>A0AAV2TQ62_CALDB</name>
<keyword evidence="2" id="KW-1015">Disulfide bond</keyword>
<dbReference type="SMART" id="SM00060">
    <property type="entry name" value="FN3"/>
    <property type="match status" value="3"/>
</dbReference>
<dbReference type="SMART" id="SM00409">
    <property type="entry name" value="IG"/>
    <property type="match status" value="5"/>
</dbReference>
<keyword evidence="3" id="KW-0393">Immunoglobulin domain</keyword>
<proteinExistence type="predicted"/>
<dbReference type="InterPro" id="IPR003599">
    <property type="entry name" value="Ig_sub"/>
</dbReference>
<feature type="signal peptide" evidence="7">
    <location>
        <begin position="1"/>
        <end position="30"/>
    </location>
</feature>
<evidence type="ECO:0000256" key="4">
    <source>
        <dbReference type="SAM" id="Coils"/>
    </source>
</evidence>
<evidence type="ECO:0000256" key="7">
    <source>
        <dbReference type="SAM" id="SignalP"/>
    </source>
</evidence>
<dbReference type="Proteomes" id="UP001497525">
    <property type="component" value="Unassembled WGS sequence"/>
</dbReference>
<dbReference type="EMBL" id="CAXLJL010000600">
    <property type="protein sequence ID" value="CAL5139373.1"/>
    <property type="molecule type" value="Genomic_DNA"/>
</dbReference>
<dbReference type="PROSITE" id="PS50835">
    <property type="entry name" value="IG_LIKE"/>
    <property type="match status" value="5"/>
</dbReference>
<feature type="compositionally biased region" description="Polar residues" evidence="5">
    <location>
        <begin position="1671"/>
        <end position="1698"/>
    </location>
</feature>
<feature type="domain" description="Ig-like" evidence="8">
    <location>
        <begin position="245"/>
        <end position="327"/>
    </location>
</feature>
<dbReference type="PANTHER" id="PTHR44170:SF6">
    <property type="entry name" value="CONTACTIN"/>
    <property type="match status" value="1"/>
</dbReference>
<feature type="compositionally biased region" description="Polar residues" evidence="5">
    <location>
        <begin position="1718"/>
        <end position="1727"/>
    </location>
</feature>
<protein>
    <submittedName>
        <fullName evidence="10">Uncharacterized protein</fullName>
    </submittedName>
</protein>
<dbReference type="Pfam" id="PF13927">
    <property type="entry name" value="Ig_3"/>
    <property type="match status" value="1"/>
</dbReference>
<feature type="compositionally biased region" description="Polar residues" evidence="5">
    <location>
        <begin position="1615"/>
        <end position="1624"/>
    </location>
</feature>
<dbReference type="InterPro" id="IPR007110">
    <property type="entry name" value="Ig-like_dom"/>
</dbReference>
<dbReference type="Pfam" id="PF07679">
    <property type="entry name" value="I-set"/>
    <property type="match status" value="2"/>
</dbReference>
<feature type="coiled-coil region" evidence="4">
    <location>
        <begin position="850"/>
        <end position="877"/>
    </location>
</feature>
<evidence type="ECO:0000256" key="3">
    <source>
        <dbReference type="ARBA" id="ARBA00023319"/>
    </source>
</evidence>
<keyword evidence="7" id="KW-0732">Signal</keyword>
<feature type="domain" description="Fibronectin type-III" evidence="9">
    <location>
        <begin position="958"/>
        <end position="1053"/>
    </location>
</feature>
<feature type="chain" id="PRO_5043371302" evidence="7">
    <location>
        <begin position="31"/>
        <end position="1727"/>
    </location>
</feature>
<evidence type="ECO:0000313" key="11">
    <source>
        <dbReference type="Proteomes" id="UP001497525"/>
    </source>
</evidence>
<dbReference type="InterPro" id="IPR036179">
    <property type="entry name" value="Ig-like_dom_sf"/>
</dbReference>
<evidence type="ECO:0000313" key="10">
    <source>
        <dbReference type="EMBL" id="CAL5139373.1"/>
    </source>
</evidence>
<feature type="region of interest" description="Disordered" evidence="5">
    <location>
        <begin position="1574"/>
        <end position="1626"/>
    </location>
</feature>
<dbReference type="CDD" id="cd00063">
    <property type="entry name" value="FN3"/>
    <property type="match status" value="2"/>
</dbReference>
<feature type="region of interest" description="Disordered" evidence="5">
    <location>
        <begin position="1654"/>
        <end position="1727"/>
    </location>
</feature>
<evidence type="ECO:0000256" key="5">
    <source>
        <dbReference type="SAM" id="MobiDB-lite"/>
    </source>
</evidence>
<feature type="compositionally biased region" description="Polar residues" evidence="5">
    <location>
        <begin position="1516"/>
        <end position="1526"/>
    </location>
</feature>
<feature type="region of interest" description="Disordered" evidence="5">
    <location>
        <begin position="1417"/>
        <end position="1451"/>
    </location>
</feature>
<keyword evidence="6" id="KW-0472">Membrane</keyword>
<accession>A0AAV2TQ62</accession>
<feature type="compositionally biased region" description="Polar residues" evidence="5">
    <location>
        <begin position="1417"/>
        <end position="1438"/>
    </location>
</feature>
<feature type="transmembrane region" description="Helical" evidence="6">
    <location>
        <begin position="1091"/>
        <end position="1114"/>
    </location>
</feature>
<dbReference type="Gene3D" id="2.60.40.10">
    <property type="entry name" value="Immunoglobulins"/>
    <property type="match status" value="7"/>
</dbReference>
<feature type="compositionally biased region" description="Pro residues" evidence="5">
    <location>
        <begin position="1579"/>
        <end position="1592"/>
    </location>
</feature>
<dbReference type="PROSITE" id="PS51257">
    <property type="entry name" value="PROKAR_LIPOPROTEIN"/>
    <property type="match status" value="1"/>
</dbReference>
<dbReference type="InterPro" id="IPR003961">
    <property type="entry name" value="FN3_dom"/>
</dbReference>
<dbReference type="SUPFAM" id="SSF48726">
    <property type="entry name" value="Immunoglobulin"/>
    <property type="match status" value="5"/>
</dbReference>
<dbReference type="InterPro" id="IPR036116">
    <property type="entry name" value="FN3_sf"/>
</dbReference>
<evidence type="ECO:0000256" key="2">
    <source>
        <dbReference type="ARBA" id="ARBA00023157"/>
    </source>
</evidence>
<dbReference type="PROSITE" id="PS50853">
    <property type="entry name" value="FN3"/>
    <property type="match status" value="2"/>
</dbReference>
<keyword evidence="6" id="KW-0812">Transmembrane</keyword>
<evidence type="ECO:0000256" key="1">
    <source>
        <dbReference type="ARBA" id="ARBA00022737"/>
    </source>
</evidence>
<dbReference type="InterPro" id="IPR003598">
    <property type="entry name" value="Ig_sub2"/>
</dbReference>
<feature type="domain" description="Ig-like" evidence="8">
    <location>
        <begin position="37"/>
        <end position="126"/>
    </location>
</feature>
<reference evidence="10" key="1">
    <citation type="submission" date="2024-06" db="EMBL/GenBank/DDBJ databases">
        <authorList>
            <person name="Liu X."/>
            <person name="Lenzi L."/>
            <person name="Haldenby T S."/>
            <person name="Uol C."/>
        </authorList>
    </citation>
    <scope>NUCLEOTIDE SEQUENCE</scope>
</reference>
<dbReference type="SUPFAM" id="SSF49265">
    <property type="entry name" value="Fibronectin type III"/>
    <property type="match status" value="2"/>
</dbReference>
<feature type="compositionally biased region" description="Low complexity" evidence="5">
    <location>
        <begin position="1478"/>
        <end position="1487"/>
    </location>
</feature>
<feature type="domain" description="Ig-like" evidence="8">
    <location>
        <begin position="128"/>
        <end position="242"/>
    </location>
</feature>
<organism evidence="10 11">
    <name type="scientific">Calicophoron daubneyi</name>
    <name type="common">Rumen fluke</name>
    <name type="synonym">Paramphistomum daubneyi</name>
    <dbReference type="NCBI Taxonomy" id="300641"/>
    <lineage>
        <taxon>Eukaryota</taxon>
        <taxon>Metazoa</taxon>
        <taxon>Spiralia</taxon>
        <taxon>Lophotrochozoa</taxon>
        <taxon>Platyhelminthes</taxon>
        <taxon>Trematoda</taxon>
        <taxon>Digenea</taxon>
        <taxon>Plagiorchiida</taxon>
        <taxon>Pronocephalata</taxon>
        <taxon>Paramphistomoidea</taxon>
        <taxon>Paramphistomidae</taxon>
        <taxon>Calicophoron</taxon>
    </lineage>
</organism>
<feature type="region of interest" description="Disordered" evidence="5">
    <location>
        <begin position="491"/>
        <end position="513"/>
    </location>
</feature>
<sequence>MTQIRNEITVCLTCFLLGCIEIAILPTSDGARNSEKPVILSPPSDSFSSDGVLEFSCQADGYPKPVVNWHDANTGQKVIDRVPNSGSTSGIHVNQHLGQLMVSNPLKNKLYTFYCNASNEVGWTVSQPPVKGGLAYLESKFRHVPMDKSVHQGDRVLLECWPPMGIPEPKITWLHDGRPLNTPAAGPYGSGNETTVTNDPLIRLTGTMHLQFDSITVKHSGSYVCVAKNIAGEVRSPPAYVTVRPREKFLETPTDIRVRKGMNAKFKCRVEGNQMVQWSRGHGEGPIDPTRAELAEEYLLLKDVQLSDAGVYVCTAPGSLAADAVLTVESPPAFSRTPDDTTVAVGGVAFFHCTTVGYPKPSIYWELPDKSPIFPPDNVGTTHSAERFYLHKEGSLEIRDVRLSDAGKYQCTAHSSIDRIHSTATLTVVPATGTGFKDGGQSSLQTSGGDQRSLIPEFYPLAPIISLPPVNQTRHVGDLVILDCELGATREPVIPSPPASSDSHVDRARRQNSRVLSKTDWSVSWQRTTEATGSRQEQLDFGGFADEQRYSLLPGGSLQIYDAQLSDSGSYTCSAKTYIATPQSAFKETVLVRSNWTAHLQIVPEEVMLDSDMRQENPLSPPRNLRMTNVTESTITLAWEGSDWLDSSSVKQYSGIVKSHGGDHTSLYVTYWVEYYRPDRPVEGWKTVENSWPASTVQIGGLDPNTAYYFLIRPRWMFGRVGWASAPLGPIFTLQKSARKSKVSVPNEDVAHSLSSREFLQAVANMEIRDLRIYVLSPTRLRVSWTVVENPELIALINGFVIVYHKVNMMRCISSSMDRFQHSFGSGGEIDAQNGFCSLHPGTDREKEGIHDLYFRVQEMENSRKKLELQKSQNEHNFSSFSTSSIQTRSSYSIGLDTLTESVPTPVENSGLLRDLEPFTCYEVKVKPYAISRHYGQIDGRESGGNIALTFESFPESPPVQIIARWVAPDEIELSWAAPPVNTWNGLLTGYTIYVYDELGRNHQTYNVSWQQYKTFIKGLTGPHAHIVQLAAANCKGVGLRSKPLRLEPALRKIGLGVGLPYDERTGLPLGSVLPNSEQESESKKLTQQPWFIVTLVISLLMWCALIGLAVFCYRRQRYVLRKTAGGVLISNTSHCGSNNGDSTAGYINTNGSTPKKRHINEKGQMQMEPLIKPNVPRSETGMQGSYTTNGVGPPCNQPASSCSEQPAYGVYCPTNAEFDQSQWSPPMYVDSNGNSFQQPFYPLNSMPPQEEVAGVYATTSPFVGSLQNRLSLQPKMEQLHNGIQVGQFAYQPSNNLANFISTVHPHSPPYLTYQPGLVTLSQSVSDFSKAAAYRDCSTIPCVTGASGLPLMSPVAPLGNTDNRGRVSPPSVVDSLGSSVSVAPYATASIIQNAIITENSSGLPSESIPDKLVPSKLQTSMRDSTNQSDQGSFASGGTSSSHANNSRSSGTCVNALETERQSTLVTSQLEAGRRNTHRSSSNSNHSTYNEDKEYGARCSTPARAISGVGSREARGSTPNPLNNTNNYEERPMTWRNPSVDPSVANSALFNSRHSSSQKFRGATRSPGNEHIQLCAENCIPPPPDSPPPPAPLLPTDRSRQKSVIDPYEQTDEDNYQLSEMSSSVEYGFRSQDRNTGIESDGLKPSCVRGHQVYDKNAESSDEEEYNAELCEQNQHDSGGPTSCQRGRSTGNPSASLTCSKHDGLQSPPFSLTLAADEPQNSTYAQVY</sequence>
<evidence type="ECO:0000259" key="8">
    <source>
        <dbReference type="PROSITE" id="PS50835"/>
    </source>
</evidence>
<feature type="domain" description="Ig-like" evidence="8">
    <location>
        <begin position="463"/>
        <end position="591"/>
    </location>
</feature>
<gene>
    <name evidence="10" type="ORF">CDAUBV1_LOCUS14404</name>
</gene>
<feature type="domain" description="Ig-like" evidence="8">
    <location>
        <begin position="332"/>
        <end position="427"/>
    </location>
</feature>
<dbReference type="SMART" id="SM00408">
    <property type="entry name" value="IGc2"/>
    <property type="match status" value="4"/>
</dbReference>
<evidence type="ECO:0000259" key="9">
    <source>
        <dbReference type="PROSITE" id="PS50853"/>
    </source>
</evidence>
<dbReference type="InterPro" id="IPR013783">
    <property type="entry name" value="Ig-like_fold"/>
</dbReference>
<feature type="region of interest" description="Disordered" evidence="5">
    <location>
        <begin position="1465"/>
        <end position="1539"/>
    </location>
</feature>
<keyword evidence="6" id="KW-1133">Transmembrane helix</keyword>
<dbReference type="GO" id="GO:0098609">
    <property type="term" value="P:cell-cell adhesion"/>
    <property type="evidence" value="ECO:0007669"/>
    <property type="project" value="TreeGrafter"/>
</dbReference>
<dbReference type="FunFam" id="2.60.40.10:FF:000032">
    <property type="entry name" value="palladin isoform X1"/>
    <property type="match status" value="1"/>
</dbReference>
<dbReference type="InterPro" id="IPR013098">
    <property type="entry name" value="Ig_I-set"/>
</dbReference>
<keyword evidence="1" id="KW-0677">Repeat</keyword>
<keyword evidence="4" id="KW-0175">Coiled coil</keyword>
<feature type="compositionally biased region" description="Low complexity" evidence="5">
    <location>
        <begin position="1439"/>
        <end position="1449"/>
    </location>
</feature>
<comment type="caution">
    <text evidence="10">The sequence shown here is derived from an EMBL/GenBank/DDBJ whole genome shotgun (WGS) entry which is preliminary data.</text>
</comment>
<dbReference type="PANTHER" id="PTHR44170">
    <property type="entry name" value="PROTEIN SIDEKICK"/>
    <property type="match status" value="1"/>
</dbReference>